<dbReference type="HOGENOM" id="CLU_128947_0_0_1"/>
<dbReference type="EMBL" id="DS672917">
    <property type="protein sequence ID" value="EEC03713.1"/>
    <property type="molecule type" value="Genomic_DNA"/>
</dbReference>
<evidence type="ECO:0000259" key="2">
    <source>
        <dbReference type="Pfam" id="PF22938"/>
    </source>
</evidence>
<dbReference type="Proteomes" id="UP000001555">
    <property type="component" value="Unassembled WGS sequence"/>
</dbReference>
<dbReference type="AlphaFoldDB" id="B7PAU1"/>
<dbReference type="EnsemblMetazoa" id="ISCW024119-RA">
    <property type="protein sequence ID" value="ISCW024119-PA"/>
    <property type="gene ID" value="ISCW024119"/>
</dbReference>
<protein>
    <recommendedName>
        <fullName evidence="2">Integrase p58-like C-terminal domain-containing protein</fullName>
    </recommendedName>
</protein>
<dbReference type="OrthoDB" id="6515815at2759"/>
<dbReference type="PaxDb" id="6945-B7PAU1"/>
<accession>B7PAU1</accession>
<dbReference type="InterPro" id="IPR054465">
    <property type="entry name" value="Integrase_p58-like_C"/>
</dbReference>
<reference evidence="4" key="2">
    <citation type="submission" date="2020-05" db="UniProtKB">
        <authorList>
            <consortium name="EnsemblMetazoa"/>
        </authorList>
    </citation>
    <scope>IDENTIFICATION</scope>
    <source>
        <strain evidence="4">wikel</strain>
    </source>
</reference>
<evidence type="ECO:0000313" key="3">
    <source>
        <dbReference type="EMBL" id="EEC03713.1"/>
    </source>
</evidence>
<evidence type="ECO:0000256" key="1">
    <source>
        <dbReference type="SAM" id="MobiDB-lite"/>
    </source>
</evidence>
<dbReference type="Pfam" id="PF22938">
    <property type="entry name" value="Integrase_p58_C"/>
    <property type="match status" value="1"/>
</dbReference>
<feature type="compositionally biased region" description="Acidic residues" evidence="1">
    <location>
        <begin position="107"/>
        <end position="119"/>
    </location>
</feature>
<proteinExistence type="predicted"/>
<evidence type="ECO:0000313" key="4">
    <source>
        <dbReference type="EnsemblMetazoa" id="ISCW024119-PA"/>
    </source>
</evidence>
<feature type="non-terminal residue" evidence="3">
    <location>
        <position position="138"/>
    </location>
</feature>
<dbReference type="VEuPathDB" id="VectorBase:ISCW024119"/>
<sequence>VFTIQRRLKLAREIVDARERAAKAKNKNRYDSRRREQTFQPGDLVYVWSPTRVKSRTTKLLHRYHGPYRLIQQTAENNWEIEDRNGKKKDIVNVVRLKPYRARREHEDDEHDWDNESDEGDARDRGSLAERGNITPAG</sequence>
<organism>
    <name type="scientific">Ixodes scapularis</name>
    <name type="common">Black-legged tick</name>
    <name type="synonym">Deer tick</name>
    <dbReference type="NCBI Taxonomy" id="6945"/>
    <lineage>
        <taxon>Eukaryota</taxon>
        <taxon>Metazoa</taxon>
        <taxon>Ecdysozoa</taxon>
        <taxon>Arthropoda</taxon>
        <taxon>Chelicerata</taxon>
        <taxon>Arachnida</taxon>
        <taxon>Acari</taxon>
        <taxon>Parasitiformes</taxon>
        <taxon>Ixodida</taxon>
        <taxon>Ixodoidea</taxon>
        <taxon>Ixodidae</taxon>
        <taxon>Ixodinae</taxon>
        <taxon>Ixodes</taxon>
    </lineage>
</organism>
<gene>
    <name evidence="3" type="ORF">IscW_ISCW024119</name>
</gene>
<keyword evidence="5" id="KW-1185">Reference proteome</keyword>
<feature type="region of interest" description="Disordered" evidence="1">
    <location>
        <begin position="99"/>
        <end position="138"/>
    </location>
</feature>
<name>B7PAU1_IXOSC</name>
<dbReference type="VEuPathDB" id="VectorBase:ISCP_018930"/>
<dbReference type="EMBL" id="ABJB010333767">
    <property type="status" value="NOT_ANNOTATED_CDS"/>
    <property type="molecule type" value="Genomic_DNA"/>
</dbReference>
<evidence type="ECO:0000313" key="5">
    <source>
        <dbReference type="Proteomes" id="UP000001555"/>
    </source>
</evidence>
<reference evidence="3 5" key="1">
    <citation type="submission" date="2008-03" db="EMBL/GenBank/DDBJ databases">
        <title>Annotation of Ixodes scapularis.</title>
        <authorList>
            <consortium name="Ixodes scapularis Genome Project Consortium"/>
            <person name="Caler E."/>
            <person name="Hannick L.I."/>
            <person name="Bidwell S."/>
            <person name="Joardar V."/>
            <person name="Thiagarajan M."/>
            <person name="Amedeo P."/>
            <person name="Galinsky K.J."/>
            <person name="Schobel S."/>
            <person name="Inman J."/>
            <person name="Hostetler J."/>
            <person name="Miller J."/>
            <person name="Hammond M."/>
            <person name="Megy K."/>
            <person name="Lawson D."/>
            <person name="Kodira C."/>
            <person name="Sutton G."/>
            <person name="Meyer J."/>
            <person name="Hill C.A."/>
            <person name="Birren B."/>
            <person name="Nene V."/>
            <person name="Collins F."/>
            <person name="Alarcon-Chaidez F."/>
            <person name="Wikel S."/>
            <person name="Strausberg R."/>
        </authorList>
    </citation>
    <scope>NUCLEOTIDE SEQUENCE [LARGE SCALE GENOMIC DNA]</scope>
    <source>
        <strain evidence="5">Wikel</strain>
        <strain evidence="3">Wikel colony</strain>
    </source>
</reference>
<dbReference type="VEuPathDB" id="VectorBase:ISCI024119"/>
<dbReference type="InParanoid" id="B7PAU1"/>
<feature type="non-terminal residue" evidence="3">
    <location>
        <position position="1"/>
    </location>
</feature>
<feature type="domain" description="Integrase p58-like C-terminal" evidence="2">
    <location>
        <begin position="66"/>
        <end position="99"/>
    </location>
</feature>